<reference evidence="9 10" key="1">
    <citation type="submission" date="2017-07" db="EMBL/GenBank/DDBJ databases">
        <title>Draft whole genome sequences of clinical Proprionibacteriaceae strains.</title>
        <authorList>
            <person name="Bernier A.-M."/>
            <person name="Bernard K."/>
            <person name="Domingo M.-C."/>
        </authorList>
    </citation>
    <scope>NUCLEOTIDE SEQUENCE [LARGE SCALE GENOMIC DNA]</scope>
    <source>
        <strain evidence="9 10">NML 030167</strain>
    </source>
</reference>
<dbReference type="GO" id="GO:0055085">
    <property type="term" value="P:transmembrane transport"/>
    <property type="evidence" value="ECO:0007669"/>
    <property type="project" value="InterPro"/>
</dbReference>
<evidence type="ECO:0000313" key="9">
    <source>
        <dbReference type="EMBL" id="OYO09663.1"/>
    </source>
</evidence>
<evidence type="ECO:0000256" key="1">
    <source>
        <dbReference type="ARBA" id="ARBA00004651"/>
    </source>
</evidence>
<dbReference type="OrthoDB" id="147688at2"/>
<evidence type="ECO:0000256" key="6">
    <source>
        <dbReference type="ARBA" id="ARBA00023136"/>
    </source>
</evidence>
<dbReference type="Pfam" id="PF19300">
    <property type="entry name" value="BPD_transp_1_N"/>
    <property type="match status" value="1"/>
</dbReference>
<evidence type="ECO:0000256" key="3">
    <source>
        <dbReference type="ARBA" id="ARBA00022475"/>
    </source>
</evidence>
<protein>
    <submittedName>
        <fullName evidence="9">Peptide permease</fullName>
    </submittedName>
</protein>
<dbReference type="InterPro" id="IPR045621">
    <property type="entry name" value="BPD_transp_1_N"/>
</dbReference>
<dbReference type="Pfam" id="PF00528">
    <property type="entry name" value="BPD_transp_1"/>
    <property type="match status" value="1"/>
</dbReference>
<keyword evidence="4 7" id="KW-0812">Transmembrane</keyword>
<feature type="transmembrane region" description="Helical" evidence="7">
    <location>
        <begin position="240"/>
        <end position="266"/>
    </location>
</feature>
<accession>A0A255G618</accession>
<evidence type="ECO:0000313" key="10">
    <source>
        <dbReference type="Proteomes" id="UP000215896"/>
    </source>
</evidence>
<evidence type="ECO:0000256" key="5">
    <source>
        <dbReference type="ARBA" id="ARBA00022989"/>
    </source>
</evidence>
<dbReference type="PANTHER" id="PTHR43163">
    <property type="entry name" value="DIPEPTIDE TRANSPORT SYSTEM PERMEASE PROTEIN DPPB-RELATED"/>
    <property type="match status" value="1"/>
</dbReference>
<evidence type="ECO:0000256" key="7">
    <source>
        <dbReference type="RuleBase" id="RU363032"/>
    </source>
</evidence>
<proteinExistence type="inferred from homology"/>
<comment type="subcellular location">
    <subcellularLocation>
        <location evidence="1 7">Cell membrane</location>
        <topology evidence="1 7">Multi-pass membrane protein</topology>
    </subcellularLocation>
</comment>
<feature type="transmembrane region" description="Helical" evidence="7">
    <location>
        <begin position="104"/>
        <end position="127"/>
    </location>
</feature>
<dbReference type="PROSITE" id="PS50928">
    <property type="entry name" value="ABC_TM1"/>
    <property type="match status" value="1"/>
</dbReference>
<keyword evidence="2 7" id="KW-0813">Transport</keyword>
<keyword evidence="6 7" id="KW-0472">Membrane</keyword>
<feature type="transmembrane region" description="Helical" evidence="7">
    <location>
        <begin position="182"/>
        <end position="201"/>
    </location>
</feature>
<dbReference type="RefSeq" id="WP_094359099.1">
    <property type="nucleotide sequence ID" value="NZ_NMVK01000019.1"/>
</dbReference>
<evidence type="ECO:0000259" key="8">
    <source>
        <dbReference type="PROSITE" id="PS50928"/>
    </source>
</evidence>
<dbReference type="GO" id="GO:0005886">
    <property type="term" value="C:plasma membrane"/>
    <property type="evidence" value="ECO:0007669"/>
    <property type="project" value="UniProtKB-SubCell"/>
</dbReference>
<dbReference type="AlphaFoldDB" id="A0A255G618"/>
<keyword evidence="3" id="KW-1003">Cell membrane</keyword>
<keyword evidence="10" id="KW-1185">Reference proteome</keyword>
<dbReference type="PANTHER" id="PTHR43163:SF6">
    <property type="entry name" value="DIPEPTIDE TRANSPORT SYSTEM PERMEASE PROTEIN DPPB-RELATED"/>
    <property type="match status" value="1"/>
</dbReference>
<dbReference type="InterPro" id="IPR035906">
    <property type="entry name" value="MetI-like_sf"/>
</dbReference>
<feature type="transmembrane region" description="Helical" evidence="7">
    <location>
        <begin position="286"/>
        <end position="312"/>
    </location>
</feature>
<dbReference type="SUPFAM" id="SSF161098">
    <property type="entry name" value="MetI-like"/>
    <property type="match status" value="1"/>
</dbReference>
<comment type="similarity">
    <text evidence="7">Belongs to the binding-protein-dependent transport system permease family.</text>
</comment>
<dbReference type="Proteomes" id="UP000215896">
    <property type="component" value="Unassembled WGS sequence"/>
</dbReference>
<gene>
    <name evidence="9" type="ORF">CGZ94_18605</name>
</gene>
<keyword evidence="5 7" id="KW-1133">Transmembrane helix</keyword>
<organism evidence="9 10">
    <name type="scientific">Enemella evansiae</name>
    <dbReference type="NCBI Taxonomy" id="2016499"/>
    <lineage>
        <taxon>Bacteria</taxon>
        <taxon>Bacillati</taxon>
        <taxon>Actinomycetota</taxon>
        <taxon>Actinomycetes</taxon>
        <taxon>Propionibacteriales</taxon>
        <taxon>Propionibacteriaceae</taxon>
        <taxon>Enemella</taxon>
    </lineage>
</organism>
<dbReference type="InterPro" id="IPR000515">
    <property type="entry name" value="MetI-like"/>
</dbReference>
<dbReference type="EMBL" id="NMVO01000017">
    <property type="protein sequence ID" value="OYO09663.1"/>
    <property type="molecule type" value="Genomic_DNA"/>
</dbReference>
<name>A0A255G618_9ACTN</name>
<sequence>MLRFVLKRLAVSVVTLFLISILLFLLIRNAPGDPIEMYYDPITFTGPDREEMIAMARARLGLDQPLVVQYFVWLGDALTGNLGRSLADGRAVATVLGERLQNSLALIIPALLLQVVIGLLSGVWSALRRNKPVDYVISFASLLWLCVPPFFAGLIAIYVFGLKLRWLPTSGMNAPDPTVFEGLRHLILPALLLGMQGAAVYQRYTRSSMLDVLGQDFITTARSKGLTNLRITWRHAVHNALIPIIAVIAVNVPTMFGGAVIIEQIFAWPGLGRLAVDSITGRDYPMLMGFVMFIAILVVIANLVADLLYAVIDPRIRV</sequence>
<dbReference type="Gene3D" id="1.10.3720.10">
    <property type="entry name" value="MetI-like"/>
    <property type="match status" value="1"/>
</dbReference>
<evidence type="ECO:0000256" key="4">
    <source>
        <dbReference type="ARBA" id="ARBA00022692"/>
    </source>
</evidence>
<feature type="domain" description="ABC transmembrane type-1" evidence="8">
    <location>
        <begin position="100"/>
        <end position="309"/>
    </location>
</feature>
<comment type="caution">
    <text evidence="9">The sequence shown here is derived from an EMBL/GenBank/DDBJ whole genome shotgun (WGS) entry which is preliminary data.</text>
</comment>
<evidence type="ECO:0000256" key="2">
    <source>
        <dbReference type="ARBA" id="ARBA00022448"/>
    </source>
</evidence>
<feature type="transmembrane region" description="Helical" evidence="7">
    <location>
        <begin position="139"/>
        <end position="162"/>
    </location>
</feature>
<dbReference type="CDD" id="cd06261">
    <property type="entry name" value="TM_PBP2"/>
    <property type="match status" value="1"/>
</dbReference>